<gene>
    <name evidence="2" type="ORF">F8O04_10655</name>
</gene>
<feature type="region of interest" description="Disordered" evidence="1">
    <location>
        <begin position="317"/>
        <end position="440"/>
    </location>
</feature>
<comment type="caution">
    <text evidence="2">The sequence shown here is derived from an EMBL/GenBank/DDBJ whole genome shotgun (WGS) entry which is preliminary data.</text>
</comment>
<feature type="region of interest" description="Disordered" evidence="1">
    <location>
        <begin position="241"/>
        <end position="276"/>
    </location>
</feature>
<feature type="compositionally biased region" description="Polar residues" evidence="1">
    <location>
        <begin position="324"/>
        <end position="333"/>
    </location>
</feature>
<keyword evidence="3" id="KW-1185">Reference proteome</keyword>
<feature type="compositionally biased region" description="Polar residues" evidence="1">
    <location>
        <begin position="430"/>
        <end position="440"/>
    </location>
</feature>
<name>A0A6H9WK99_9MICO</name>
<organism evidence="2 3">
    <name type="scientific">Pseudoclavibacter endophyticus</name>
    <dbReference type="NCBI Taxonomy" id="1778590"/>
    <lineage>
        <taxon>Bacteria</taxon>
        <taxon>Bacillati</taxon>
        <taxon>Actinomycetota</taxon>
        <taxon>Actinomycetes</taxon>
        <taxon>Micrococcales</taxon>
        <taxon>Microbacteriaceae</taxon>
        <taxon>Pseudoclavibacter</taxon>
    </lineage>
</organism>
<reference evidence="2 3" key="1">
    <citation type="submission" date="2019-09" db="EMBL/GenBank/DDBJ databases">
        <title>Phylogeny of genus Pseudoclavibacter and closely related genus.</title>
        <authorList>
            <person name="Li Y."/>
        </authorList>
    </citation>
    <scope>NUCLEOTIDE SEQUENCE [LARGE SCALE GENOMIC DNA]</scope>
    <source>
        <strain evidence="2 3">EGI 60007</strain>
    </source>
</reference>
<dbReference type="Proteomes" id="UP000431744">
    <property type="component" value="Unassembled WGS sequence"/>
</dbReference>
<proteinExistence type="predicted"/>
<dbReference type="AlphaFoldDB" id="A0A6H9WK99"/>
<feature type="compositionally biased region" description="Basic and acidic residues" evidence="1">
    <location>
        <begin position="350"/>
        <end position="384"/>
    </location>
</feature>
<evidence type="ECO:0000256" key="1">
    <source>
        <dbReference type="SAM" id="MobiDB-lite"/>
    </source>
</evidence>
<dbReference type="RefSeq" id="WP_158029364.1">
    <property type="nucleotide sequence ID" value="NZ_BMHG01000001.1"/>
</dbReference>
<evidence type="ECO:0000313" key="3">
    <source>
        <dbReference type="Proteomes" id="UP000431744"/>
    </source>
</evidence>
<dbReference type="OrthoDB" id="3259283at2"/>
<sequence length="506" mass="54156">MATGMFGANPDELRSIGTTFRRSGDVLERAGFDLRAEIDGVSWFGPDADRYRETWGASLHFDATELGNTLRDARDRLHRQADEQDEASEPGQDEGCLQSTWNGTTSFFGSLFGAVWGDVQGIAGLLGFDENWGWSWDNLAETWTGMGVLIGYNPSEGTWGNWGLAGDAWTELGKAIIAWDQWGDDNAGASGTTLWNVGSNFIGGIGILGKVGTVGTVGRLADDAATAGRVVDDVAGATARSSDEVAAAGRVGDDAADAGRAGNAGHWNSNGSPDVVDGRRVDGVNDHKMSLHDPPYETGARIDPETGNLVSTSGRTFGPDDVSNHYTSATGSANPDLRVSTAEGTTPFEPNHRYVMDDGRTVTETDALGRPDYTRYTMDGRGEKPGGGYSSDPWRAGTQTSAKNWPDEMYNPGDNRGHAQPAQHRGPNEDINTPPQSATSNSYQAQVEMAISDHYYSPANNQQPLIVERHVQYGPDGHAAHYDFTVTDASGNVVDLGVNPSFPDRM</sequence>
<dbReference type="Gene3D" id="1.10.287.1060">
    <property type="entry name" value="ESAT-6-like"/>
    <property type="match status" value="1"/>
</dbReference>
<evidence type="ECO:0000313" key="2">
    <source>
        <dbReference type="EMBL" id="KAB1648169.1"/>
    </source>
</evidence>
<protein>
    <submittedName>
        <fullName evidence="2">Uncharacterized protein</fullName>
    </submittedName>
</protein>
<dbReference type="EMBL" id="WBJY01000002">
    <property type="protein sequence ID" value="KAB1648169.1"/>
    <property type="molecule type" value="Genomic_DNA"/>
</dbReference>
<accession>A0A6H9WK99</accession>